<dbReference type="AlphaFoldDB" id="A0A6J6YIA8"/>
<dbReference type="EMBL" id="CAFAAI010000276">
    <property type="protein sequence ID" value="CAB4809211.1"/>
    <property type="molecule type" value="Genomic_DNA"/>
</dbReference>
<accession>A0A6J6YIA8</accession>
<gene>
    <name evidence="1" type="ORF">UFOPK2992_01464</name>
</gene>
<dbReference type="GO" id="GO:0003677">
    <property type="term" value="F:DNA binding"/>
    <property type="evidence" value="ECO:0007669"/>
    <property type="project" value="InterPro"/>
</dbReference>
<evidence type="ECO:0000313" key="1">
    <source>
        <dbReference type="EMBL" id="CAB4809211.1"/>
    </source>
</evidence>
<protein>
    <submittedName>
        <fullName evidence="1">Unannotated protein</fullName>
    </submittedName>
</protein>
<dbReference type="Gene3D" id="1.10.260.40">
    <property type="entry name" value="lambda repressor-like DNA-binding domains"/>
    <property type="match status" value="1"/>
</dbReference>
<reference evidence="1" key="1">
    <citation type="submission" date="2020-05" db="EMBL/GenBank/DDBJ databases">
        <authorList>
            <person name="Chiriac C."/>
            <person name="Salcher M."/>
            <person name="Ghai R."/>
            <person name="Kavagutti S V."/>
        </authorList>
    </citation>
    <scope>NUCLEOTIDE SEQUENCE</scope>
</reference>
<dbReference type="SUPFAM" id="SSF47413">
    <property type="entry name" value="lambda repressor-like DNA-binding domains"/>
    <property type="match status" value="1"/>
</dbReference>
<dbReference type="InterPro" id="IPR010982">
    <property type="entry name" value="Lambda_DNA-bd_dom_sf"/>
</dbReference>
<dbReference type="InterPro" id="IPR013430">
    <property type="entry name" value="Toxin_antidote_HigA"/>
</dbReference>
<proteinExistence type="predicted"/>
<organism evidence="1">
    <name type="scientific">freshwater metagenome</name>
    <dbReference type="NCBI Taxonomy" id="449393"/>
    <lineage>
        <taxon>unclassified sequences</taxon>
        <taxon>metagenomes</taxon>
        <taxon>ecological metagenomes</taxon>
    </lineage>
</organism>
<dbReference type="NCBIfam" id="TIGR02607">
    <property type="entry name" value="antidote_HigA"/>
    <property type="match status" value="1"/>
</dbReference>
<sequence>MCCQNWHGHKESLLRVSWSVDKRSDLLHEKKAVTAEMAIRISRAVGGTPESWLRMQEALDLWTAEIKFKKNPSIAPKVLAA</sequence>
<name>A0A6J6YIA8_9ZZZZ</name>